<protein>
    <recommendedName>
        <fullName evidence="4">AT-hook motif nuclear-localized protein</fullName>
    </recommendedName>
</protein>
<keyword evidence="4" id="KW-0539">Nucleus</keyword>
<dbReference type="GO" id="GO:0005634">
    <property type="term" value="C:nucleus"/>
    <property type="evidence" value="ECO:0007669"/>
    <property type="project" value="UniProtKB-SubCell"/>
</dbReference>
<dbReference type="Pfam" id="PF03479">
    <property type="entry name" value="PCC"/>
    <property type="match status" value="1"/>
</dbReference>
<evidence type="ECO:0000256" key="4">
    <source>
        <dbReference type="RuleBase" id="RU367031"/>
    </source>
</evidence>
<dbReference type="InterPro" id="IPR005175">
    <property type="entry name" value="PPC_dom"/>
</dbReference>
<evidence type="ECO:0000259" key="5">
    <source>
        <dbReference type="PROSITE" id="PS51742"/>
    </source>
</evidence>
<dbReference type="Proteomes" id="UP001371456">
    <property type="component" value="Unassembled WGS sequence"/>
</dbReference>
<dbReference type="PANTHER" id="PTHR31500">
    <property type="entry name" value="AT-HOOK MOTIF NUCLEAR-LOCALIZED PROTEIN 9"/>
    <property type="match status" value="1"/>
</dbReference>
<keyword evidence="3 4" id="KW-0804">Transcription</keyword>
<evidence type="ECO:0000256" key="2">
    <source>
        <dbReference type="ARBA" id="ARBA00023125"/>
    </source>
</evidence>
<keyword evidence="2 4" id="KW-0238">DNA-binding</keyword>
<dbReference type="CDD" id="cd11378">
    <property type="entry name" value="DUF296"/>
    <property type="match status" value="1"/>
</dbReference>
<sequence length="278" mass="30117">MDSQKASAGIKIAQFSSNHGELFGVVGKPRLIHVNTGEDIVSKIMNLSQQGPMKICILSATGGICTVALQESATDGGIATYEGQFAIISLSGSIMLSESSRTCDLNVMLSRPDHIVFGGYVAKLTAATPVQVVVSSFILKKEKPESKGDDDAPKGVVGMPQLIHVNIGERVAYVPLPSNSLQQVVALRHMRWGGYGIGYNNITSTRTSTSFKKALNFPVPRNDFRGKLTPKEDSAQMNICTNEVERKRQQGDPGDFSIIIKLLGKRVARYYLRCLSSP</sequence>
<feature type="domain" description="PPC" evidence="5">
    <location>
        <begin position="24"/>
        <end position="160"/>
    </location>
</feature>
<comment type="subcellular location">
    <subcellularLocation>
        <location evidence="4">Nucleus</location>
    </subcellularLocation>
</comment>
<keyword evidence="1 4" id="KW-0805">Transcription regulation</keyword>
<evidence type="ECO:0000313" key="7">
    <source>
        <dbReference type="Proteomes" id="UP001371456"/>
    </source>
</evidence>
<dbReference type="EMBL" id="JBANQN010000004">
    <property type="protein sequence ID" value="KAK6792063.1"/>
    <property type="molecule type" value="Genomic_DNA"/>
</dbReference>
<proteinExistence type="predicted"/>
<dbReference type="PANTHER" id="PTHR31500:SF57">
    <property type="entry name" value="AT-HOOK MOTIF NUCLEAR-LOCALIZED PROTEIN 10"/>
    <property type="match status" value="1"/>
</dbReference>
<organism evidence="6 7">
    <name type="scientific">Solanum bulbocastanum</name>
    <name type="common">Wild potato</name>
    <dbReference type="NCBI Taxonomy" id="147425"/>
    <lineage>
        <taxon>Eukaryota</taxon>
        <taxon>Viridiplantae</taxon>
        <taxon>Streptophyta</taxon>
        <taxon>Embryophyta</taxon>
        <taxon>Tracheophyta</taxon>
        <taxon>Spermatophyta</taxon>
        <taxon>Magnoliopsida</taxon>
        <taxon>eudicotyledons</taxon>
        <taxon>Gunneridae</taxon>
        <taxon>Pentapetalae</taxon>
        <taxon>asterids</taxon>
        <taxon>lamiids</taxon>
        <taxon>Solanales</taxon>
        <taxon>Solanaceae</taxon>
        <taxon>Solanoideae</taxon>
        <taxon>Solaneae</taxon>
        <taxon>Solanum</taxon>
    </lineage>
</organism>
<evidence type="ECO:0000256" key="3">
    <source>
        <dbReference type="ARBA" id="ARBA00023163"/>
    </source>
</evidence>
<name>A0AAN8TP69_SOLBU</name>
<dbReference type="GO" id="GO:0003680">
    <property type="term" value="F:minor groove of adenine-thymine-rich DNA binding"/>
    <property type="evidence" value="ECO:0007669"/>
    <property type="project" value="UniProtKB-UniRule"/>
</dbReference>
<comment type="function">
    <text evidence="4">Transcription factor that specifically binds AT-rich DNA sequences related to the nuclear matrix attachment regions (MARs).</text>
</comment>
<evidence type="ECO:0000313" key="6">
    <source>
        <dbReference type="EMBL" id="KAK6792063.1"/>
    </source>
</evidence>
<reference evidence="6 7" key="1">
    <citation type="submission" date="2024-02" db="EMBL/GenBank/DDBJ databases">
        <title>de novo genome assembly of Solanum bulbocastanum strain 11H21.</title>
        <authorList>
            <person name="Hosaka A.J."/>
        </authorList>
    </citation>
    <scope>NUCLEOTIDE SEQUENCE [LARGE SCALE GENOMIC DNA]</scope>
    <source>
        <tissue evidence="6">Young leaves</tissue>
    </source>
</reference>
<dbReference type="AlphaFoldDB" id="A0AAN8TP69"/>
<comment type="caution">
    <text evidence="6">The sequence shown here is derived from an EMBL/GenBank/DDBJ whole genome shotgun (WGS) entry which is preliminary data.</text>
</comment>
<dbReference type="InterPro" id="IPR039605">
    <property type="entry name" value="AHL"/>
</dbReference>
<gene>
    <name evidence="6" type="ORF">RDI58_011144</name>
</gene>
<comment type="domain">
    <text evidence="4">The PPC domain mediates interactions between AHL proteins.</text>
</comment>
<dbReference type="Gene3D" id="3.30.1330.80">
    <property type="entry name" value="Hypothetical protein, similar to alpha- acetolactate decarboxylase, domain 2"/>
    <property type="match status" value="1"/>
</dbReference>
<keyword evidence="7" id="KW-1185">Reference proteome</keyword>
<dbReference type="SUPFAM" id="SSF117856">
    <property type="entry name" value="AF0104/ALDC/Ptd012-like"/>
    <property type="match status" value="1"/>
</dbReference>
<evidence type="ECO:0000256" key="1">
    <source>
        <dbReference type="ARBA" id="ARBA00023015"/>
    </source>
</evidence>
<dbReference type="PROSITE" id="PS51742">
    <property type="entry name" value="PPC"/>
    <property type="match status" value="1"/>
</dbReference>
<accession>A0AAN8TP69</accession>